<dbReference type="InterPro" id="IPR052578">
    <property type="entry name" value="PI_Transfer_CRAL-TRIO"/>
</dbReference>
<dbReference type="EMBL" id="JAHMUF010000003">
    <property type="protein sequence ID" value="KAG7195490.1"/>
    <property type="molecule type" value="Genomic_DNA"/>
</dbReference>
<dbReference type="SUPFAM" id="SSF52087">
    <property type="entry name" value="CRAL/TRIO domain"/>
    <property type="match status" value="1"/>
</dbReference>
<dbReference type="AlphaFoldDB" id="A0A9P7VCE7"/>
<feature type="domain" description="CRAL-TRIO" evidence="1">
    <location>
        <begin position="147"/>
        <end position="305"/>
    </location>
</feature>
<accession>A0A9P7VCE7</accession>
<sequence length="349" mass="40310">MSLLQLSTAATSIVSGGGDTKVKKGQQDTKLIKCHKPFESPINPIVEPKYDLSEEQLAIYNEVLEHFEEYITTDIPVSDRKNETQTHPILEEELAWLTKECFLRYLRATKWKKEHAIIRIKDSILWRRTFGVVVVPGTDTKPITAESVEVENETGKNLIVGYDNDNRPCLYLRNGYQNTSPSIRQVQHLVFMLERVIQFMPPGQDTLALLIDLKAAPEHLKLLAKLPSLSISKQVLHILQHHYPERLGKGLFTNLGTFGHVFLKMAGPFIDPYTRLKTIYDQPFEEYVPKEQLDKEFNGLLDFEYDHDIYWPEMNKMAERKHQIYMDNFKRLGGKIGHSEFILRSPIST</sequence>
<dbReference type="SMART" id="SM00516">
    <property type="entry name" value="SEC14"/>
    <property type="match status" value="1"/>
</dbReference>
<dbReference type="Pfam" id="PF00650">
    <property type="entry name" value="CRAL_TRIO"/>
    <property type="match status" value="1"/>
</dbReference>
<dbReference type="GeneID" id="66116627"/>
<gene>
    <name evidence="2" type="ORF">KQ657_003253</name>
</gene>
<evidence type="ECO:0000313" key="3">
    <source>
        <dbReference type="Proteomes" id="UP000790833"/>
    </source>
</evidence>
<dbReference type="RefSeq" id="XP_043051035.1">
    <property type="nucleotide sequence ID" value="XM_043193983.1"/>
</dbReference>
<dbReference type="Gene3D" id="3.40.525.10">
    <property type="entry name" value="CRAL-TRIO lipid binding domain"/>
    <property type="match status" value="1"/>
</dbReference>
<comment type="caution">
    <text evidence="2">The sequence shown here is derived from an EMBL/GenBank/DDBJ whole genome shotgun (WGS) entry which is preliminary data.</text>
</comment>
<evidence type="ECO:0000313" key="2">
    <source>
        <dbReference type="EMBL" id="KAG7195490.1"/>
    </source>
</evidence>
<dbReference type="InterPro" id="IPR001251">
    <property type="entry name" value="CRAL-TRIO_dom"/>
</dbReference>
<dbReference type="InterPro" id="IPR011074">
    <property type="entry name" value="CRAL/TRIO_N_dom"/>
</dbReference>
<dbReference type="OrthoDB" id="75724at2759"/>
<dbReference type="GO" id="GO:0008526">
    <property type="term" value="F:phosphatidylinositol transfer activity"/>
    <property type="evidence" value="ECO:0007669"/>
    <property type="project" value="TreeGrafter"/>
</dbReference>
<dbReference type="InterPro" id="IPR036865">
    <property type="entry name" value="CRAL-TRIO_dom_sf"/>
</dbReference>
<protein>
    <recommendedName>
        <fullName evidence="1">CRAL-TRIO domain-containing protein</fullName>
    </recommendedName>
</protein>
<keyword evidence="3" id="KW-1185">Reference proteome</keyword>
<evidence type="ECO:0000259" key="1">
    <source>
        <dbReference type="PROSITE" id="PS50191"/>
    </source>
</evidence>
<dbReference type="InterPro" id="IPR036273">
    <property type="entry name" value="CRAL/TRIO_N_dom_sf"/>
</dbReference>
<dbReference type="PANTHER" id="PTHR45824">
    <property type="entry name" value="GH16843P"/>
    <property type="match status" value="1"/>
</dbReference>
<organism evidence="2 3">
    <name type="scientific">Scheffersomyces spartinae</name>
    <dbReference type="NCBI Taxonomy" id="45513"/>
    <lineage>
        <taxon>Eukaryota</taxon>
        <taxon>Fungi</taxon>
        <taxon>Dikarya</taxon>
        <taxon>Ascomycota</taxon>
        <taxon>Saccharomycotina</taxon>
        <taxon>Pichiomycetes</taxon>
        <taxon>Debaryomycetaceae</taxon>
        <taxon>Scheffersomyces</taxon>
    </lineage>
</organism>
<dbReference type="SMART" id="SM01100">
    <property type="entry name" value="CRAL_TRIO_N"/>
    <property type="match status" value="1"/>
</dbReference>
<dbReference type="PANTHER" id="PTHR45824:SF29">
    <property type="entry name" value="GH16843P"/>
    <property type="match status" value="1"/>
</dbReference>
<dbReference type="PROSITE" id="PS50191">
    <property type="entry name" value="CRAL_TRIO"/>
    <property type="match status" value="1"/>
</dbReference>
<name>A0A9P7VCE7_9ASCO</name>
<proteinExistence type="predicted"/>
<dbReference type="CDD" id="cd00170">
    <property type="entry name" value="SEC14"/>
    <property type="match status" value="1"/>
</dbReference>
<reference evidence="2" key="1">
    <citation type="submission" date="2021-03" db="EMBL/GenBank/DDBJ databases">
        <authorList>
            <person name="Palmer J.M."/>
        </authorList>
    </citation>
    <scope>NUCLEOTIDE SEQUENCE</scope>
    <source>
        <strain evidence="2">ARV_011</strain>
    </source>
</reference>
<dbReference type="SUPFAM" id="SSF46938">
    <property type="entry name" value="CRAL/TRIO N-terminal domain"/>
    <property type="match status" value="1"/>
</dbReference>
<dbReference type="Proteomes" id="UP000790833">
    <property type="component" value="Unassembled WGS sequence"/>
</dbReference>
<dbReference type="Pfam" id="PF03765">
    <property type="entry name" value="CRAL_TRIO_N"/>
    <property type="match status" value="1"/>
</dbReference>